<accession>A0A177NNS7</accession>
<keyword evidence="3" id="KW-1185">Reference proteome</keyword>
<proteinExistence type="predicted"/>
<comment type="caution">
    <text evidence="2">The sequence shown here is derived from an EMBL/GenBank/DDBJ whole genome shotgun (WGS) entry which is preliminary data.</text>
</comment>
<dbReference type="Proteomes" id="UP000077628">
    <property type="component" value="Unassembled WGS sequence"/>
</dbReference>
<organism evidence="2 3">
    <name type="scientific">Methylomonas koyamae</name>
    <dbReference type="NCBI Taxonomy" id="702114"/>
    <lineage>
        <taxon>Bacteria</taxon>
        <taxon>Pseudomonadati</taxon>
        <taxon>Pseudomonadota</taxon>
        <taxon>Gammaproteobacteria</taxon>
        <taxon>Methylococcales</taxon>
        <taxon>Methylococcaceae</taxon>
        <taxon>Methylomonas</taxon>
    </lineage>
</organism>
<dbReference type="RefSeq" id="WP_064028320.1">
    <property type="nucleotide sequence ID" value="NZ_LUUK01000163.1"/>
</dbReference>
<evidence type="ECO:0000256" key="1">
    <source>
        <dbReference type="SAM" id="Phobius"/>
    </source>
</evidence>
<sequence>MDYLYSDTGAGRWIAPACKAGLFTLGLALTLGLSSRAALADIVDQANDSIVSGGFTLNAGPIGQSFRPGLASLDFVELMINDQNPDFGAGDDIALRIREADISGTILGVSETVFFADQPESRPFHAPELVRFEFTAPVGLTAGNTYVWEVFRNGAESSDLGIFGTGFKIDAYAQGEPYFGGGVYAGSEAPFDLWFREGIATVPVPAALPLMLSGIAILRLLGGRRSA</sequence>
<feature type="transmembrane region" description="Helical" evidence="1">
    <location>
        <begin position="202"/>
        <end position="221"/>
    </location>
</feature>
<dbReference type="AlphaFoldDB" id="A0A177NNS7"/>
<dbReference type="EMBL" id="LUUK01000163">
    <property type="protein sequence ID" value="OAI19003.1"/>
    <property type="molecule type" value="Genomic_DNA"/>
</dbReference>
<gene>
    <name evidence="2" type="ORF">A1355_05130</name>
</gene>
<keyword evidence="1" id="KW-1133">Transmembrane helix</keyword>
<reference evidence="3" key="1">
    <citation type="submission" date="2016-03" db="EMBL/GenBank/DDBJ databases">
        <authorList>
            <person name="Heylen K."/>
            <person name="De Vos P."/>
            <person name="Vekeman B."/>
        </authorList>
    </citation>
    <scope>NUCLEOTIDE SEQUENCE [LARGE SCALE GENOMIC DNA]</scope>
    <source>
        <strain evidence="3">R-45383</strain>
    </source>
</reference>
<protein>
    <recommendedName>
        <fullName evidence="4">PEP-CTERM protein-sorting domain-containing protein</fullName>
    </recommendedName>
</protein>
<keyword evidence="1" id="KW-0812">Transmembrane</keyword>
<keyword evidence="1" id="KW-0472">Membrane</keyword>
<name>A0A177NNS7_9GAMM</name>
<evidence type="ECO:0008006" key="4">
    <source>
        <dbReference type="Google" id="ProtNLM"/>
    </source>
</evidence>
<evidence type="ECO:0000313" key="2">
    <source>
        <dbReference type="EMBL" id="OAI19003.1"/>
    </source>
</evidence>
<evidence type="ECO:0000313" key="3">
    <source>
        <dbReference type="Proteomes" id="UP000077628"/>
    </source>
</evidence>